<reference evidence="2 3" key="1">
    <citation type="journal article" date="2020" name="IScience">
        <title>Genome Sequencing of the Endangered Kingdonia uniflora (Circaeasteraceae, Ranunculales) Reveals Potential Mechanisms of Evolutionary Specialization.</title>
        <authorList>
            <person name="Sun Y."/>
            <person name="Deng T."/>
            <person name="Zhang A."/>
            <person name="Moore M.J."/>
            <person name="Landis J.B."/>
            <person name="Lin N."/>
            <person name="Zhang H."/>
            <person name="Zhang X."/>
            <person name="Huang J."/>
            <person name="Zhang X."/>
            <person name="Sun H."/>
            <person name="Wang H."/>
        </authorList>
    </citation>
    <scope>NUCLEOTIDE SEQUENCE [LARGE SCALE GENOMIC DNA]</scope>
    <source>
        <strain evidence="2">TB1705</strain>
        <tissue evidence="2">Leaf</tissue>
    </source>
</reference>
<name>A0A7J7N5Q6_9MAGN</name>
<gene>
    <name evidence="2" type="ORF">GIB67_017321</name>
</gene>
<comment type="caution">
    <text evidence="2">The sequence shown here is derived from an EMBL/GenBank/DDBJ whole genome shotgun (WGS) entry which is preliminary data.</text>
</comment>
<evidence type="ECO:0000313" key="3">
    <source>
        <dbReference type="Proteomes" id="UP000541444"/>
    </source>
</evidence>
<keyword evidence="1" id="KW-0175">Coiled coil</keyword>
<keyword evidence="3" id="KW-1185">Reference proteome</keyword>
<accession>A0A7J7N5Q6</accession>
<dbReference type="Proteomes" id="UP000541444">
    <property type="component" value="Unassembled WGS sequence"/>
</dbReference>
<proteinExistence type="predicted"/>
<dbReference type="AlphaFoldDB" id="A0A7J7N5Q6"/>
<evidence type="ECO:0000256" key="1">
    <source>
        <dbReference type="SAM" id="Coils"/>
    </source>
</evidence>
<dbReference type="EMBL" id="JACGCM010001029">
    <property type="protein sequence ID" value="KAF6162433.1"/>
    <property type="molecule type" value="Genomic_DNA"/>
</dbReference>
<evidence type="ECO:0000313" key="2">
    <source>
        <dbReference type="EMBL" id="KAF6162433.1"/>
    </source>
</evidence>
<protein>
    <submittedName>
        <fullName evidence="2">Uncharacterized protein</fullName>
    </submittedName>
</protein>
<sequence length="167" mass="19123">MKEGIQLKCVVDEQCALEFADLPRQLDAKILEYKNLEVKNTSLEAELRQKSGLEDCNQSLSVELNKKCKKSESLKAINALLMEQIDLHLPPAIPLVVLQSHQSVSDATLAKKYDDLLAAHEDVKKRLITKEDFHKKLVNVEEWMKSLEVNNNEWEVWRQTLKKALAS</sequence>
<feature type="coiled-coil region" evidence="1">
    <location>
        <begin position="26"/>
        <end position="53"/>
    </location>
</feature>
<organism evidence="2 3">
    <name type="scientific">Kingdonia uniflora</name>
    <dbReference type="NCBI Taxonomy" id="39325"/>
    <lineage>
        <taxon>Eukaryota</taxon>
        <taxon>Viridiplantae</taxon>
        <taxon>Streptophyta</taxon>
        <taxon>Embryophyta</taxon>
        <taxon>Tracheophyta</taxon>
        <taxon>Spermatophyta</taxon>
        <taxon>Magnoliopsida</taxon>
        <taxon>Ranunculales</taxon>
        <taxon>Circaeasteraceae</taxon>
        <taxon>Kingdonia</taxon>
    </lineage>
</organism>